<dbReference type="GO" id="GO:0006423">
    <property type="term" value="P:cysteinyl-tRNA aminoacylation"/>
    <property type="evidence" value="ECO:0007669"/>
    <property type="project" value="UniProtKB-UniRule"/>
</dbReference>
<gene>
    <name evidence="13 16" type="primary">cysS</name>
    <name evidence="16" type="ordered locus">TC41_3062</name>
</gene>
<comment type="catalytic activity">
    <reaction evidence="12 13">
        <text>tRNA(Cys) + L-cysteine + ATP = L-cysteinyl-tRNA(Cys) + AMP + diphosphate</text>
        <dbReference type="Rhea" id="RHEA:17773"/>
        <dbReference type="Rhea" id="RHEA-COMP:9661"/>
        <dbReference type="Rhea" id="RHEA-COMP:9679"/>
        <dbReference type="ChEBI" id="CHEBI:30616"/>
        <dbReference type="ChEBI" id="CHEBI:33019"/>
        <dbReference type="ChEBI" id="CHEBI:35235"/>
        <dbReference type="ChEBI" id="CHEBI:78442"/>
        <dbReference type="ChEBI" id="CHEBI:78517"/>
        <dbReference type="ChEBI" id="CHEBI:456215"/>
        <dbReference type="EC" id="6.1.1.16"/>
    </reaction>
</comment>
<dbReference type="GO" id="GO:0005524">
    <property type="term" value="F:ATP binding"/>
    <property type="evidence" value="ECO:0007669"/>
    <property type="project" value="UniProtKB-UniRule"/>
</dbReference>
<evidence type="ECO:0000313" key="17">
    <source>
        <dbReference type="Proteomes" id="UP000000292"/>
    </source>
</evidence>
<dbReference type="PANTHER" id="PTHR10890">
    <property type="entry name" value="CYSTEINYL-TRNA SYNTHETASE"/>
    <property type="match status" value="1"/>
</dbReference>
<dbReference type="Pfam" id="PF01406">
    <property type="entry name" value="tRNA-synt_1e"/>
    <property type="match status" value="1"/>
</dbReference>
<keyword evidence="5 13" id="KW-0436">Ligase</keyword>
<reference evidence="17" key="2">
    <citation type="submission" date="2011-06" db="EMBL/GenBank/DDBJ databases">
        <title>The complete genome sequence of Alicyclobacillus acidocaldarius sp. Tc-4-1.</title>
        <authorList>
            <person name="Chen Y."/>
            <person name="He Y."/>
            <person name="Dong Z."/>
            <person name="Hu S."/>
        </authorList>
    </citation>
    <scope>NUCLEOTIDE SEQUENCE [LARGE SCALE GENOMIC DNA]</scope>
    <source>
        <strain evidence="17">Tc-4-1</strain>
    </source>
</reference>
<dbReference type="Proteomes" id="UP000000292">
    <property type="component" value="Chromosome"/>
</dbReference>
<evidence type="ECO:0000259" key="15">
    <source>
        <dbReference type="SMART" id="SM00840"/>
    </source>
</evidence>
<evidence type="ECO:0000256" key="5">
    <source>
        <dbReference type="ARBA" id="ARBA00022598"/>
    </source>
</evidence>
<dbReference type="PATRIC" id="fig|1048834.4.peg.2907"/>
<feature type="short sequence motif" description="'HIGH' region" evidence="13">
    <location>
        <begin position="44"/>
        <end position="54"/>
    </location>
</feature>
<dbReference type="Gene3D" id="3.40.50.620">
    <property type="entry name" value="HUPs"/>
    <property type="match status" value="1"/>
</dbReference>
<evidence type="ECO:0000256" key="12">
    <source>
        <dbReference type="ARBA" id="ARBA00047398"/>
    </source>
</evidence>
<dbReference type="InterPro" id="IPR032678">
    <property type="entry name" value="tRNA-synt_1_cat_dom"/>
</dbReference>
<evidence type="ECO:0000256" key="9">
    <source>
        <dbReference type="ARBA" id="ARBA00022840"/>
    </source>
</evidence>
<feature type="coiled-coil region" evidence="14">
    <location>
        <begin position="434"/>
        <end position="461"/>
    </location>
</feature>
<evidence type="ECO:0000256" key="8">
    <source>
        <dbReference type="ARBA" id="ARBA00022833"/>
    </source>
</evidence>
<keyword evidence="11 13" id="KW-0030">Aminoacyl-tRNA synthetase</keyword>
<dbReference type="SUPFAM" id="SSF52374">
    <property type="entry name" value="Nucleotidylyl transferase"/>
    <property type="match status" value="1"/>
</dbReference>
<evidence type="ECO:0000256" key="3">
    <source>
        <dbReference type="ARBA" id="ARBA00011245"/>
    </source>
</evidence>
<evidence type="ECO:0000256" key="14">
    <source>
        <dbReference type="SAM" id="Coils"/>
    </source>
</evidence>
<dbReference type="EMBL" id="CP002902">
    <property type="protein sequence ID" value="AEJ44947.1"/>
    <property type="molecule type" value="Genomic_DNA"/>
</dbReference>
<dbReference type="HOGENOM" id="CLU_013528_0_1_9"/>
<dbReference type="AlphaFoldDB" id="F8ILJ3"/>
<evidence type="ECO:0000256" key="10">
    <source>
        <dbReference type="ARBA" id="ARBA00022917"/>
    </source>
</evidence>
<feature type="domain" description="Cysteinyl-tRNA synthetase class Ia DALR" evidence="15">
    <location>
        <begin position="374"/>
        <end position="437"/>
    </location>
</feature>
<protein>
    <recommendedName>
        <fullName evidence="13">Cysteine--tRNA ligase</fullName>
        <ecNumber evidence="13">6.1.1.16</ecNumber>
    </recommendedName>
    <alternativeName>
        <fullName evidence="13">Cysteinyl-tRNA synthetase</fullName>
        <shortName evidence="13">CysRS</shortName>
    </alternativeName>
</protein>
<dbReference type="EC" id="6.1.1.16" evidence="13"/>
<sequence length="487" mass="56523">MHKRQSIRGGEDRVAIVLYNSLTGKKEPLQTLEPGKVRFYACGPTVYHFFHLGNARMFVVFDTIRRYLEYRGYEVRFVQNFTDIDDRIIQRAQELGVSPRELAEENIRYYFEDAGKLFIRPATVHPRVTECVDEIIRFIQDLIDRGHAYERNGSVYFDTSSFPEYGKLSHQSPEDMRAGYRIEVQDEKDDPTDFALWKAAKPGEEWWPSPWGPGRPGWHIECSVMNYLYLGEQIDIHAGGRDLIFPHHENEIAQSEAHSGKTFARYWLHNGTLNINGEKMSKSTGNFIMARDLLERRDPRAVRFFLLSAHYRNPLNYTEEALDQAEQALSRIDRLIRDLDHRAEALKAMQGALDRADEVPSAQAHADVEQIRRAFIEAMDDDFNTADGMAAIFDGVRLVNTRLEEGGVKLGDLRLYRDLFVELLGVLGIPKKEEERLEDEIERLIAERAEARKRRDFARADEIRDHLRHRGIVLEDTPYGTRWSYES</sequence>
<dbReference type="CDD" id="cd00672">
    <property type="entry name" value="CysRS_core"/>
    <property type="match status" value="1"/>
</dbReference>
<comment type="subunit">
    <text evidence="3 13">Monomer.</text>
</comment>
<keyword evidence="14" id="KW-0175">Coiled coil</keyword>
<organism evidence="16 17">
    <name type="scientific">Alicyclobacillus acidocaldarius (strain Tc-4-1)</name>
    <name type="common">Bacillus acidocaldarius</name>
    <dbReference type="NCBI Taxonomy" id="1048834"/>
    <lineage>
        <taxon>Bacteria</taxon>
        <taxon>Bacillati</taxon>
        <taxon>Bacillota</taxon>
        <taxon>Bacilli</taxon>
        <taxon>Bacillales</taxon>
        <taxon>Alicyclobacillaceae</taxon>
        <taxon>Alicyclobacillus</taxon>
    </lineage>
</organism>
<name>F8ILJ3_ALIAT</name>
<feature type="binding site" evidence="13">
    <location>
        <position position="282"/>
    </location>
    <ligand>
        <name>ATP</name>
        <dbReference type="ChEBI" id="CHEBI:30616"/>
    </ligand>
</feature>
<keyword evidence="4 13" id="KW-0963">Cytoplasm</keyword>
<dbReference type="FunFam" id="3.40.50.620:FF:000009">
    <property type="entry name" value="Cysteine--tRNA ligase"/>
    <property type="match status" value="1"/>
</dbReference>
<keyword evidence="7 13" id="KW-0547">Nucleotide-binding</keyword>
<evidence type="ECO:0000256" key="2">
    <source>
        <dbReference type="ARBA" id="ARBA00005594"/>
    </source>
</evidence>
<dbReference type="GO" id="GO:0004817">
    <property type="term" value="F:cysteine-tRNA ligase activity"/>
    <property type="evidence" value="ECO:0007669"/>
    <property type="project" value="UniProtKB-UniRule"/>
</dbReference>
<dbReference type="InterPro" id="IPR015273">
    <property type="entry name" value="Cys-tRNA-synt_Ia_DALR"/>
</dbReference>
<comment type="similarity">
    <text evidence="2 13">Belongs to the class-I aminoacyl-tRNA synthetase family.</text>
</comment>
<dbReference type="InterPro" id="IPR024909">
    <property type="entry name" value="Cys-tRNA/MSH_ligase"/>
</dbReference>
<dbReference type="PRINTS" id="PR00983">
    <property type="entry name" value="TRNASYNTHCYS"/>
</dbReference>
<dbReference type="STRING" id="1048834.TC41_3062"/>
<comment type="cofactor">
    <cofactor evidence="13">
        <name>Zn(2+)</name>
        <dbReference type="ChEBI" id="CHEBI:29105"/>
    </cofactor>
    <text evidence="13">Binds 1 zinc ion per subunit.</text>
</comment>
<keyword evidence="9 13" id="KW-0067">ATP-binding</keyword>
<keyword evidence="6 13" id="KW-0479">Metal-binding</keyword>
<keyword evidence="8 13" id="KW-0862">Zinc</keyword>
<feature type="binding site" evidence="13">
    <location>
        <position position="222"/>
    </location>
    <ligand>
        <name>Zn(2+)</name>
        <dbReference type="ChEBI" id="CHEBI:29105"/>
    </ligand>
</feature>
<comment type="subcellular location">
    <subcellularLocation>
        <location evidence="1 13">Cytoplasm</location>
    </subcellularLocation>
</comment>
<evidence type="ECO:0000256" key="7">
    <source>
        <dbReference type="ARBA" id="ARBA00022741"/>
    </source>
</evidence>
<dbReference type="HAMAP" id="MF_00041">
    <property type="entry name" value="Cys_tRNA_synth"/>
    <property type="match status" value="1"/>
</dbReference>
<feature type="binding site" evidence="13">
    <location>
        <position position="247"/>
    </location>
    <ligand>
        <name>Zn(2+)</name>
        <dbReference type="ChEBI" id="CHEBI:29105"/>
    </ligand>
</feature>
<keyword evidence="10 13" id="KW-0648">Protein biosynthesis</keyword>
<feature type="binding site" evidence="13">
    <location>
        <position position="42"/>
    </location>
    <ligand>
        <name>Zn(2+)</name>
        <dbReference type="ChEBI" id="CHEBI:29105"/>
    </ligand>
</feature>
<dbReference type="InterPro" id="IPR015803">
    <property type="entry name" value="Cys-tRNA-ligase"/>
</dbReference>
<dbReference type="Pfam" id="PF23493">
    <property type="entry name" value="CysS_C"/>
    <property type="match status" value="1"/>
</dbReference>
<dbReference type="InterPro" id="IPR009080">
    <property type="entry name" value="tRNAsynth_Ia_anticodon-bd"/>
</dbReference>
<dbReference type="eggNOG" id="COG0215">
    <property type="taxonomic scope" value="Bacteria"/>
</dbReference>
<dbReference type="GO" id="GO:0008270">
    <property type="term" value="F:zinc ion binding"/>
    <property type="evidence" value="ECO:0007669"/>
    <property type="project" value="UniProtKB-UniRule"/>
</dbReference>
<evidence type="ECO:0000256" key="1">
    <source>
        <dbReference type="ARBA" id="ARBA00004496"/>
    </source>
</evidence>
<reference evidence="16 17" key="1">
    <citation type="journal article" date="2011" name="J. Bacteriol.">
        <title>Complete Genome Sequence of Alicyclobacillus acidocaldarius Strain Tc-4-1.</title>
        <authorList>
            <person name="Chen Y."/>
            <person name="He Y."/>
            <person name="Zhang B."/>
            <person name="Yang J."/>
            <person name="Li W."/>
            <person name="Dong Z."/>
            <person name="Hu S."/>
        </authorList>
    </citation>
    <scope>NUCLEOTIDE SEQUENCE [LARGE SCALE GENOMIC DNA]</scope>
    <source>
        <strain evidence="16 17">Tc-4-1</strain>
    </source>
</reference>
<dbReference type="KEGG" id="aad:TC41_3062"/>
<dbReference type="SUPFAM" id="SSF47323">
    <property type="entry name" value="Anticodon-binding domain of a subclass of class I aminoacyl-tRNA synthetases"/>
    <property type="match status" value="1"/>
</dbReference>
<evidence type="ECO:0000313" key="16">
    <source>
        <dbReference type="EMBL" id="AEJ44947.1"/>
    </source>
</evidence>
<dbReference type="Pfam" id="PF09190">
    <property type="entry name" value="DALR_2"/>
    <property type="match status" value="1"/>
</dbReference>
<dbReference type="GO" id="GO:0005829">
    <property type="term" value="C:cytosol"/>
    <property type="evidence" value="ECO:0007669"/>
    <property type="project" value="TreeGrafter"/>
</dbReference>
<evidence type="ECO:0000256" key="11">
    <source>
        <dbReference type="ARBA" id="ARBA00023146"/>
    </source>
</evidence>
<dbReference type="InterPro" id="IPR056411">
    <property type="entry name" value="CysS_C"/>
</dbReference>
<evidence type="ECO:0000256" key="13">
    <source>
        <dbReference type="HAMAP-Rule" id="MF_00041"/>
    </source>
</evidence>
<feature type="binding site" evidence="13">
    <location>
        <position position="251"/>
    </location>
    <ligand>
        <name>Zn(2+)</name>
        <dbReference type="ChEBI" id="CHEBI:29105"/>
    </ligand>
</feature>
<proteinExistence type="inferred from homology"/>
<evidence type="ECO:0000256" key="4">
    <source>
        <dbReference type="ARBA" id="ARBA00022490"/>
    </source>
</evidence>
<feature type="coiled-coil region" evidence="14">
    <location>
        <begin position="315"/>
        <end position="342"/>
    </location>
</feature>
<dbReference type="InterPro" id="IPR014729">
    <property type="entry name" value="Rossmann-like_a/b/a_fold"/>
</dbReference>
<feature type="short sequence motif" description="'KMSKS' region" evidence="13">
    <location>
        <begin position="279"/>
        <end position="283"/>
    </location>
</feature>
<dbReference type="SMART" id="SM00840">
    <property type="entry name" value="DALR_2"/>
    <property type="match status" value="1"/>
</dbReference>
<dbReference type="PANTHER" id="PTHR10890:SF3">
    <property type="entry name" value="CYSTEINE--TRNA LIGASE, CYTOPLASMIC"/>
    <property type="match status" value="1"/>
</dbReference>
<accession>F8ILJ3</accession>
<evidence type="ECO:0000256" key="6">
    <source>
        <dbReference type="ARBA" id="ARBA00022723"/>
    </source>
</evidence>
<dbReference type="Gene3D" id="1.20.120.1910">
    <property type="entry name" value="Cysteine-tRNA ligase, C-terminal anti-codon recognition domain"/>
    <property type="match status" value="1"/>
</dbReference>
<dbReference type="NCBIfam" id="TIGR00435">
    <property type="entry name" value="cysS"/>
    <property type="match status" value="1"/>
</dbReference>